<dbReference type="NCBIfam" id="TIGR04294">
    <property type="entry name" value="pre_pil_HX9DG"/>
    <property type="match status" value="1"/>
</dbReference>
<dbReference type="PANTHER" id="PTHR30093">
    <property type="entry name" value="GENERAL SECRETION PATHWAY PROTEIN G"/>
    <property type="match status" value="1"/>
</dbReference>
<protein>
    <submittedName>
        <fullName evidence="2">DUF1559 domain-containing protein</fullName>
    </submittedName>
</protein>
<dbReference type="InterPro" id="IPR012902">
    <property type="entry name" value="N_methyl_site"/>
</dbReference>
<dbReference type="NCBIfam" id="TIGR02532">
    <property type="entry name" value="IV_pilin_GFxxxE"/>
    <property type="match status" value="1"/>
</dbReference>
<reference evidence="2" key="1">
    <citation type="submission" date="2024-05" db="EMBL/GenBank/DDBJ databases">
        <title>Planctomycetes of the genus Singulisphaera possess chitinolytic capabilities.</title>
        <authorList>
            <person name="Ivanova A."/>
        </authorList>
    </citation>
    <scope>NUCLEOTIDE SEQUENCE</scope>
    <source>
        <strain evidence="2">Ch08T</strain>
    </source>
</reference>
<gene>
    <name evidence="2" type="ORF">V5E97_25250</name>
</gene>
<dbReference type="SUPFAM" id="SSF54523">
    <property type="entry name" value="Pili subunits"/>
    <property type="match status" value="1"/>
</dbReference>
<dbReference type="AlphaFoldDB" id="A0AAU7C8D0"/>
<feature type="domain" description="DUF1559" evidence="1">
    <location>
        <begin position="32"/>
        <end position="322"/>
    </location>
</feature>
<dbReference type="Gene3D" id="3.30.700.10">
    <property type="entry name" value="Glycoprotein, Type 4 Pilin"/>
    <property type="match status" value="1"/>
</dbReference>
<organism evidence="2">
    <name type="scientific">Singulisphaera sp. Ch08</name>
    <dbReference type="NCBI Taxonomy" id="3120278"/>
    <lineage>
        <taxon>Bacteria</taxon>
        <taxon>Pseudomonadati</taxon>
        <taxon>Planctomycetota</taxon>
        <taxon>Planctomycetia</taxon>
        <taxon>Isosphaerales</taxon>
        <taxon>Isosphaeraceae</taxon>
        <taxon>Singulisphaera</taxon>
    </lineage>
</organism>
<dbReference type="RefSeq" id="WP_406694386.1">
    <property type="nucleotide sequence ID" value="NZ_CP155447.1"/>
</dbReference>
<sequence length="342" mass="36931">MSTRRRAFTLIELLVVIAIIAVLIALLLPAVQSAREAARRAQCGNNMKQMALGAMNYETSNGSLMAASSGHMLGQQLYGIEPGSGVDWKDPGGTGAGACCPWGHRGWPLAILPYMEQTPLYNAFNMVFPAYAFSILESSNQNATQADYIQRGTQMKYPQNSTVSLATPNSFLCPSAPRSLLSPRPIEQKDYAINGGSGKECCVERANDPGTTGGKNDGLGSVNYYPQLRDILDGTSNTFLFLEKANYTGQSWLFKNTGSNHFIFVHHPAQGYVIAWLSSTGVPTPPNTTYWNTRAAGSAHPGGVNVALTDGSMRFIKNSINFSVYTALFTRAKGEVISSDAY</sequence>
<dbReference type="InterPro" id="IPR011453">
    <property type="entry name" value="DUF1559"/>
</dbReference>
<dbReference type="InterPro" id="IPR045584">
    <property type="entry name" value="Pilin-like"/>
</dbReference>
<dbReference type="EMBL" id="CP155447">
    <property type="protein sequence ID" value="XBH01642.1"/>
    <property type="molecule type" value="Genomic_DNA"/>
</dbReference>
<dbReference type="InterPro" id="IPR027558">
    <property type="entry name" value="Pre_pil_HX9DG_C"/>
</dbReference>
<accession>A0AAU7C8D0</accession>
<proteinExistence type="predicted"/>
<dbReference type="Pfam" id="PF07596">
    <property type="entry name" value="SBP_bac_10"/>
    <property type="match status" value="1"/>
</dbReference>
<evidence type="ECO:0000313" key="2">
    <source>
        <dbReference type="EMBL" id="XBH01642.1"/>
    </source>
</evidence>
<evidence type="ECO:0000259" key="1">
    <source>
        <dbReference type="Pfam" id="PF07596"/>
    </source>
</evidence>
<dbReference type="PANTHER" id="PTHR30093:SF2">
    <property type="entry name" value="TYPE II SECRETION SYSTEM PROTEIN H"/>
    <property type="match status" value="1"/>
</dbReference>
<name>A0AAU7C8D0_9BACT</name>
<dbReference type="Pfam" id="PF07963">
    <property type="entry name" value="N_methyl"/>
    <property type="match status" value="1"/>
</dbReference>